<protein>
    <submittedName>
        <fullName evidence="1">Uncharacterized protein</fullName>
    </submittedName>
</protein>
<dbReference type="Proteomes" id="UP000192775">
    <property type="component" value="Plasmid unnamed1"/>
</dbReference>
<sequence>MRTRRALSALVRRIGLLDSFAPFDVDCWGWLGGSAAVEAYCGRLDSQILQEYMRLMTSQDCEPHLVLRSLEFLGDSADIVFSSGGINRFLNVRLRRRSRENPNGQNESP</sequence>
<evidence type="ECO:0000313" key="2">
    <source>
        <dbReference type="Proteomes" id="UP000192775"/>
    </source>
</evidence>
<gene>
    <name evidence="1" type="ORF">B5808_19380</name>
</gene>
<geneLocation type="plasmid" evidence="1">
    <name>unnamed1</name>
</geneLocation>
<evidence type="ECO:0000313" key="1">
    <source>
        <dbReference type="EMBL" id="ARJ07562.1"/>
    </source>
</evidence>
<keyword evidence="1" id="KW-0614">Plasmid</keyword>
<dbReference type="EMBL" id="CP020716">
    <property type="protein sequence ID" value="ARJ07562.1"/>
    <property type="molecule type" value="Genomic_DNA"/>
</dbReference>
<keyword evidence="2" id="KW-1185">Reference proteome</keyword>
<dbReference type="KEGG" id="cphy:B5808_19380"/>
<dbReference type="AlphaFoldDB" id="A0A1X9LT14"/>
<proteinExistence type="predicted"/>
<reference evidence="1 2" key="1">
    <citation type="submission" date="2017-04" db="EMBL/GenBank/DDBJ databases">
        <authorList>
            <person name="Afonso C.L."/>
            <person name="Miller P.J."/>
            <person name="Scott M.A."/>
            <person name="Spackman E."/>
            <person name="Goraichik I."/>
            <person name="Dimitrov K.M."/>
            <person name="Suarez D.L."/>
            <person name="Swayne D.E."/>
        </authorList>
    </citation>
    <scope>NUCLEOTIDE SEQUENCE [LARGE SCALE GENOMIC DNA]</scope>
    <source>
        <strain evidence="2">XA(T)</strain>
        <plasmid evidence="2">Plasmid unnamed1</plasmid>
    </source>
</reference>
<accession>A0A1X9LT14</accession>
<organism evidence="1 2">
    <name type="scientific">Cnuibacter physcomitrellae</name>
    <dbReference type="NCBI Taxonomy" id="1619308"/>
    <lineage>
        <taxon>Bacteria</taxon>
        <taxon>Bacillati</taxon>
        <taxon>Actinomycetota</taxon>
        <taxon>Actinomycetes</taxon>
        <taxon>Micrococcales</taxon>
        <taxon>Microbacteriaceae</taxon>
        <taxon>Cnuibacter</taxon>
    </lineage>
</organism>
<name>A0A1X9LT14_9MICO</name>